<protein>
    <submittedName>
        <fullName evidence="2">Uncharacterized protein</fullName>
    </submittedName>
</protein>
<reference evidence="2 3" key="1">
    <citation type="submission" date="2007-11" db="EMBL/GenBank/DDBJ databases">
        <authorList>
            <consortium name="The Salmonella enterica serovar Paratyphi B Genome Sequencing Project"/>
            <person name="McClelland M."/>
            <person name="Sanderson E.K."/>
            <person name="Porwollik S."/>
            <person name="Spieth J."/>
            <person name="Clifton W.S."/>
            <person name="Fulton R."/>
            <person name="Cordes M."/>
            <person name="Wollam A."/>
            <person name="Shah N."/>
            <person name="Pepin K."/>
            <person name="Bhonagiri V."/>
            <person name="Nash W."/>
            <person name="Johnson M."/>
            <person name="Thiruvilangam P."/>
            <person name="Wilson R."/>
        </authorList>
    </citation>
    <scope>NUCLEOTIDE SEQUENCE [LARGE SCALE GENOMIC DNA]</scope>
    <source>
        <strain evidence="3">ATCC BAA-1250 / SPB7</strain>
    </source>
</reference>
<dbReference type="AlphaFoldDB" id="A0A6C6ZAV3"/>
<accession>A0A6C6ZAV3</accession>
<evidence type="ECO:0000313" key="2">
    <source>
        <dbReference type="EMBL" id="ABX71017.1"/>
    </source>
</evidence>
<organism evidence="2 3">
    <name type="scientific">Salmonella paratyphi B (strain ATCC BAA-1250 / SPB7)</name>
    <dbReference type="NCBI Taxonomy" id="1016998"/>
    <lineage>
        <taxon>Bacteria</taxon>
        <taxon>Pseudomonadati</taxon>
        <taxon>Pseudomonadota</taxon>
        <taxon>Gammaproteobacteria</taxon>
        <taxon>Enterobacterales</taxon>
        <taxon>Enterobacteriaceae</taxon>
        <taxon>Salmonella</taxon>
    </lineage>
</organism>
<gene>
    <name evidence="2" type="ordered locus">SPAB_05752</name>
</gene>
<dbReference type="KEGG" id="spq:SPAB_05752"/>
<evidence type="ECO:0000313" key="3">
    <source>
        <dbReference type="Proteomes" id="UP000008556"/>
    </source>
</evidence>
<evidence type="ECO:0000256" key="1">
    <source>
        <dbReference type="SAM" id="MobiDB-lite"/>
    </source>
</evidence>
<dbReference type="EMBL" id="CP000886">
    <property type="protein sequence ID" value="ABX71017.1"/>
    <property type="molecule type" value="Genomic_DNA"/>
</dbReference>
<feature type="compositionally biased region" description="Basic and acidic residues" evidence="1">
    <location>
        <begin position="29"/>
        <end position="50"/>
    </location>
</feature>
<sequence length="50" mass="5731">MCIDLPEGKGRDAANRPNKRVARSTSFTKLDDVLMRGNQTRERRLTNGQR</sequence>
<feature type="region of interest" description="Disordered" evidence="1">
    <location>
        <begin position="1"/>
        <end position="50"/>
    </location>
</feature>
<dbReference type="Proteomes" id="UP000008556">
    <property type="component" value="Chromosome"/>
</dbReference>
<feature type="compositionally biased region" description="Basic and acidic residues" evidence="1">
    <location>
        <begin position="1"/>
        <end position="14"/>
    </location>
</feature>
<name>A0A6C6ZAV3_SALPB</name>
<proteinExistence type="predicted"/>